<dbReference type="InterPro" id="IPR005149">
    <property type="entry name" value="Tscrpt_reg_PadR_N"/>
</dbReference>
<proteinExistence type="predicted"/>
<name>A0ABY7YND5_9HYPH</name>
<feature type="domain" description="Transcription regulator PadR N-terminal" evidence="1">
    <location>
        <begin position="8"/>
        <end position="80"/>
    </location>
</feature>
<evidence type="ECO:0000313" key="3">
    <source>
        <dbReference type="Proteomes" id="UP001220530"/>
    </source>
</evidence>
<dbReference type="RefSeq" id="WP_282219227.1">
    <property type="nucleotide sequence ID" value="NZ_CP118246.1"/>
</dbReference>
<dbReference type="EMBL" id="CP118246">
    <property type="protein sequence ID" value="WDR02825.1"/>
    <property type="molecule type" value="Genomic_DNA"/>
</dbReference>
<gene>
    <name evidence="2" type="ORF">PSQ19_00900</name>
</gene>
<dbReference type="InterPro" id="IPR036390">
    <property type="entry name" value="WH_DNA-bd_sf"/>
</dbReference>
<evidence type="ECO:0000313" key="2">
    <source>
        <dbReference type="EMBL" id="WDR02825.1"/>
    </source>
</evidence>
<dbReference type="SUPFAM" id="SSF46785">
    <property type="entry name" value="Winged helix' DNA-binding domain"/>
    <property type="match status" value="1"/>
</dbReference>
<evidence type="ECO:0000259" key="1">
    <source>
        <dbReference type="Pfam" id="PF03551"/>
    </source>
</evidence>
<dbReference type="PANTHER" id="PTHR43252:SF6">
    <property type="entry name" value="NEGATIVE TRANSCRIPTION REGULATOR PADR"/>
    <property type="match status" value="1"/>
</dbReference>
<dbReference type="Pfam" id="PF03551">
    <property type="entry name" value="PadR"/>
    <property type="match status" value="1"/>
</dbReference>
<organism evidence="2 3">
    <name type="scientific">Devosia algicola</name>
    <dbReference type="NCBI Taxonomy" id="3026418"/>
    <lineage>
        <taxon>Bacteria</taxon>
        <taxon>Pseudomonadati</taxon>
        <taxon>Pseudomonadota</taxon>
        <taxon>Alphaproteobacteria</taxon>
        <taxon>Hyphomicrobiales</taxon>
        <taxon>Devosiaceae</taxon>
        <taxon>Devosia</taxon>
    </lineage>
</organism>
<dbReference type="Proteomes" id="UP001220530">
    <property type="component" value="Chromosome"/>
</dbReference>
<keyword evidence="3" id="KW-1185">Reference proteome</keyword>
<dbReference type="PANTHER" id="PTHR43252">
    <property type="entry name" value="TRANSCRIPTIONAL REGULATOR YQJI"/>
    <property type="match status" value="1"/>
</dbReference>
<dbReference type="Gene3D" id="1.10.10.10">
    <property type="entry name" value="Winged helix-like DNA-binding domain superfamily/Winged helix DNA-binding domain"/>
    <property type="match status" value="1"/>
</dbReference>
<sequence>MNVRTLCLSILYDGDATGYEIRRLSVEGECAYFVEASFGSIYPALARLDEEGMVTSRVEPQEGKPSRKVYSITDAGRAEFVQALQAPLEEDVYRSPFLLFARFAHLLPAELVEARLTDHMNRHIADQKKFDEMLAERRLLCGRRMGHQLRACHNGGCGRTFAHPYARTRQFGAHRRCRPRRSRIKGHFDASIYFIRRSRVDHCWRGRMAVDRHTGYWRQWPGQG</sequence>
<protein>
    <submittedName>
        <fullName evidence="2">PadR family transcriptional regulator</fullName>
    </submittedName>
</protein>
<accession>A0ABY7YND5</accession>
<reference evidence="2 3" key="1">
    <citation type="submission" date="2023-02" db="EMBL/GenBank/DDBJ databases">
        <title>Devosia algicola sp. nov., isolated from the phycosphere of marine algae.</title>
        <authorList>
            <person name="Kim J.M."/>
            <person name="Lee J.K."/>
            <person name="Choi B.J."/>
            <person name="Bayburt H."/>
            <person name="Jeon C.O."/>
        </authorList>
    </citation>
    <scope>NUCLEOTIDE SEQUENCE [LARGE SCALE GENOMIC DNA]</scope>
    <source>
        <strain evidence="2 3">G20-9</strain>
    </source>
</reference>
<dbReference type="InterPro" id="IPR036388">
    <property type="entry name" value="WH-like_DNA-bd_sf"/>
</dbReference>